<dbReference type="InterPro" id="IPR012677">
    <property type="entry name" value="Nucleotide-bd_a/b_plait_sf"/>
</dbReference>
<dbReference type="PROSITE" id="PS50102">
    <property type="entry name" value="RRM"/>
    <property type="match status" value="1"/>
</dbReference>
<evidence type="ECO:0000256" key="2">
    <source>
        <dbReference type="SAM" id="MobiDB-lite"/>
    </source>
</evidence>
<dbReference type="OrthoDB" id="9798855at2"/>
<evidence type="ECO:0000259" key="3">
    <source>
        <dbReference type="PROSITE" id="PS50102"/>
    </source>
</evidence>
<reference evidence="5" key="1">
    <citation type="submission" date="2015-01" db="EMBL/GenBank/DDBJ databases">
        <title>Flavisolibacter sp./LCS9/ whole genome sequencing.</title>
        <authorList>
            <person name="Kim M.K."/>
            <person name="Srinivasan S."/>
            <person name="Lee J.-J."/>
        </authorList>
    </citation>
    <scope>NUCLEOTIDE SEQUENCE [LARGE SCALE GENOMIC DNA]</scope>
    <source>
        <strain evidence="5">LCS9</strain>
    </source>
</reference>
<keyword evidence="5" id="KW-1185">Reference proteome</keyword>
<feature type="compositionally biased region" description="Basic and acidic residues" evidence="2">
    <location>
        <begin position="77"/>
        <end position="94"/>
    </location>
</feature>
<dbReference type="InterPro" id="IPR052462">
    <property type="entry name" value="SLIRP/GR-RBP-like"/>
</dbReference>
<gene>
    <name evidence="4" type="ORF">SY85_10800</name>
</gene>
<reference evidence="4 5" key="2">
    <citation type="journal article" date="2016" name="Int. J. Syst. Evol. Microbiol.">
        <title>Flavisolibacter tropicus sp. nov., isolated from tropical soil.</title>
        <authorList>
            <person name="Lee J.J."/>
            <person name="Kang M.S."/>
            <person name="Kim G.S."/>
            <person name="Lee C.S."/>
            <person name="Lim S."/>
            <person name="Lee J."/>
            <person name="Roh S.H."/>
            <person name="Kang H."/>
            <person name="Ha J.M."/>
            <person name="Bae S."/>
            <person name="Jung H.Y."/>
            <person name="Kim M.K."/>
        </authorList>
    </citation>
    <scope>NUCLEOTIDE SEQUENCE [LARGE SCALE GENOMIC DNA]</scope>
    <source>
        <strain evidence="4 5">LCS9</strain>
    </source>
</reference>
<dbReference type="SMART" id="SM00360">
    <property type="entry name" value="RRM"/>
    <property type="match status" value="1"/>
</dbReference>
<proteinExistence type="predicted"/>
<dbReference type="InterPro" id="IPR035979">
    <property type="entry name" value="RBD_domain_sf"/>
</dbReference>
<evidence type="ECO:0000313" key="5">
    <source>
        <dbReference type="Proteomes" id="UP000077177"/>
    </source>
</evidence>
<feature type="domain" description="RRM" evidence="3">
    <location>
        <begin position="1"/>
        <end position="79"/>
    </location>
</feature>
<keyword evidence="1" id="KW-0694">RNA-binding</keyword>
<dbReference type="AlphaFoldDB" id="A0A172TVB9"/>
<evidence type="ECO:0000256" key="1">
    <source>
        <dbReference type="ARBA" id="ARBA00022884"/>
    </source>
</evidence>
<name>A0A172TVB9_9BACT</name>
<dbReference type="RefSeq" id="WP_066404375.1">
    <property type="nucleotide sequence ID" value="NZ_CP011390.1"/>
</dbReference>
<accession>A0A172TVB9</accession>
<dbReference type="Gene3D" id="3.30.70.330">
    <property type="match status" value="1"/>
</dbReference>
<dbReference type="KEGG" id="fla:SY85_10800"/>
<feature type="region of interest" description="Disordered" evidence="2">
    <location>
        <begin position="77"/>
        <end position="102"/>
    </location>
</feature>
<dbReference type="GO" id="GO:0003723">
    <property type="term" value="F:RNA binding"/>
    <property type="evidence" value="ECO:0007669"/>
    <property type="project" value="UniProtKB-KW"/>
</dbReference>
<dbReference type="EMBL" id="CP011390">
    <property type="protein sequence ID" value="ANE50918.1"/>
    <property type="molecule type" value="Genomic_DNA"/>
</dbReference>
<dbReference type="Pfam" id="PF00076">
    <property type="entry name" value="RRM_1"/>
    <property type="match status" value="1"/>
</dbReference>
<dbReference type="SUPFAM" id="SSF54928">
    <property type="entry name" value="RNA-binding domain, RBD"/>
    <property type="match status" value="1"/>
</dbReference>
<dbReference type="PANTHER" id="PTHR48027">
    <property type="entry name" value="HETEROGENEOUS NUCLEAR RIBONUCLEOPROTEIN 87F-RELATED"/>
    <property type="match status" value="1"/>
</dbReference>
<evidence type="ECO:0000313" key="4">
    <source>
        <dbReference type="EMBL" id="ANE50918.1"/>
    </source>
</evidence>
<organism evidence="4 5">
    <name type="scientific">Flavisolibacter tropicus</name>
    <dbReference type="NCBI Taxonomy" id="1492898"/>
    <lineage>
        <taxon>Bacteria</taxon>
        <taxon>Pseudomonadati</taxon>
        <taxon>Bacteroidota</taxon>
        <taxon>Chitinophagia</taxon>
        <taxon>Chitinophagales</taxon>
        <taxon>Chitinophagaceae</taxon>
        <taxon>Flavisolibacter</taxon>
    </lineage>
</organism>
<dbReference type="STRING" id="1492898.SY85_10800"/>
<dbReference type="Proteomes" id="UP000077177">
    <property type="component" value="Chromosome"/>
</dbReference>
<sequence>MNLYVSNLSLNTTDEALKSAFSSYGQVESAKVILDRFTGKSRGFGFVEMPDKQEAGNAITELNNGIVDGSAISVVEARPREERPERSNNFRDDSSSYNKSRW</sequence>
<dbReference type="InterPro" id="IPR000504">
    <property type="entry name" value="RRM_dom"/>
</dbReference>
<protein>
    <submittedName>
        <fullName evidence="4">RNA-binding protein</fullName>
    </submittedName>
</protein>